<dbReference type="EMBL" id="AODL01000028">
    <property type="protein sequence ID" value="EUJ43106.1"/>
    <property type="molecule type" value="Genomic_DNA"/>
</dbReference>
<dbReference type="InterPro" id="IPR019931">
    <property type="entry name" value="LPXTG_anchor"/>
</dbReference>
<dbReference type="SUPFAM" id="SSF49401">
    <property type="entry name" value="Bacterial adhesins"/>
    <property type="match status" value="7"/>
</dbReference>
<dbReference type="Pfam" id="PF17802">
    <property type="entry name" value="SpaA"/>
    <property type="match status" value="4"/>
</dbReference>
<dbReference type="PROSITE" id="PS50847">
    <property type="entry name" value="GRAM_POS_ANCHORING"/>
    <property type="match status" value="1"/>
</dbReference>
<feature type="signal peptide" evidence="8">
    <location>
        <begin position="1"/>
        <end position="21"/>
    </location>
</feature>
<dbReference type="InterPro" id="IPR041033">
    <property type="entry name" value="SpaA_PFL_dom_1"/>
</dbReference>
<dbReference type="NCBIfam" id="TIGR01167">
    <property type="entry name" value="LPXTG_anchor"/>
    <property type="match status" value="1"/>
</dbReference>
<accession>W7D5L1</accession>
<comment type="subcellular location">
    <subcellularLocation>
        <location evidence="1">Secreted</location>
        <location evidence="1">Cell wall</location>
        <topology evidence="1">Peptidoglycan-anchor</topology>
    </subcellularLocation>
</comment>
<reference evidence="10 11" key="1">
    <citation type="journal article" date="2014" name="Int. J. Syst. Evol. Microbiol.">
        <title>Listeria floridensis sp. nov., Listeria aquatica sp. nov., Listeria cornellensis sp. nov., Listeria riparia sp. nov. and Listeria grandensis sp. nov., from agricultural and natural environments.</title>
        <authorList>
            <person name="den Bakker H.C."/>
            <person name="Warchocki S."/>
            <person name="Wright E.M."/>
            <person name="Allred A.F."/>
            <person name="Ahlstrom C."/>
            <person name="Manuel C.S."/>
            <person name="Stasiewicz M.J."/>
            <person name="Burrell A."/>
            <person name="Roof S."/>
            <person name="Strawn L."/>
            <person name="Fortes E.D."/>
            <person name="Nightingale K.K."/>
            <person name="Kephart D."/>
            <person name="Wiedmann M."/>
        </authorList>
    </citation>
    <scope>NUCLEOTIDE SEQUENCE [LARGE SCALE GENOMIC DNA]</scope>
    <source>
        <strain evidence="10 11">FSL S10-1204</strain>
    </source>
</reference>
<evidence type="ECO:0000256" key="3">
    <source>
        <dbReference type="ARBA" id="ARBA00022512"/>
    </source>
</evidence>
<dbReference type="RefSeq" id="WP_052008936.1">
    <property type="nucleotide sequence ID" value="NZ_AODL01000028.1"/>
</dbReference>
<keyword evidence="6" id="KW-0572">Peptidoglycan-anchor</keyword>
<evidence type="ECO:0000259" key="9">
    <source>
        <dbReference type="PROSITE" id="PS50847"/>
    </source>
</evidence>
<dbReference type="Gene3D" id="2.60.40.1280">
    <property type="match status" value="2"/>
</dbReference>
<keyword evidence="11" id="KW-1185">Reference proteome</keyword>
<evidence type="ECO:0000256" key="8">
    <source>
        <dbReference type="SAM" id="SignalP"/>
    </source>
</evidence>
<dbReference type="Pfam" id="PF05737">
    <property type="entry name" value="Collagen_bind"/>
    <property type="match status" value="4"/>
</dbReference>
<organism evidence="10 11">
    <name type="scientific">Listeria riparia FSL S10-1204</name>
    <dbReference type="NCBI Taxonomy" id="1265816"/>
    <lineage>
        <taxon>Bacteria</taxon>
        <taxon>Bacillati</taxon>
        <taxon>Bacillota</taxon>
        <taxon>Bacilli</taxon>
        <taxon>Bacillales</taxon>
        <taxon>Listeriaceae</taxon>
        <taxon>Listeria</taxon>
    </lineage>
</organism>
<dbReference type="GO" id="GO:0005518">
    <property type="term" value="F:collagen binding"/>
    <property type="evidence" value="ECO:0007669"/>
    <property type="project" value="InterPro"/>
</dbReference>
<dbReference type="InterPro" id="IPR013783">
    <property type="entry name" value="Ig-like_fold"/>
</dbReference>
<evidence type="ECO:0000256" key="1">
    <source>
        <dbReference type="ARBA" id="ARBA00004168"/>
    </source>
</evidence>
<keyword evidence="3" id="KW-0134">Cell wall</keyword>
<evidence type="ECO:0000256" key="4">
    <source>
        <dbReference type="ARBA" id="ARBA00022525"/>
    </source>
</evidence>
<feature type="compositionally biased region" description="Polar residues" evidence="7">
    <location>
        <begin position="1428"/>
        <end position="1440"/>
    </location>
</feature>
<feature type="region of interest" description="Disordered" evidence="7">
    <location>
        <begin position="1390"/>
        <end position="1440"/>
    </location>
</feature>
<evidence type="ECO:0000313" key="11">
    <source>
        <dbReference type="Proteomes" id="UP000019248"/>
    </source>
</evidence>
<dbReference type="PATRIC" id="fig|1265816.5.peg.2811"/>
<feature type="domain" description="Gram-positive cocci surface proteins LPxTG" evidence="9">
    <location>
        <begin position="1483"/>
        <end position="1515"/>
    </location>
</feature>
<dbReference type="SUPFAM" id="SSF49478">
    <property type="entry name" value="Cna protein B-type domain"/>
    <property type="match status" value="4"/>
</dbReference>
<proteinExistence type="inferred from homology"/>
<dbReference type="Pfam" id="PF17961">
    <property type="entry name" value="Big_8"/>
    <property type="match status" value="1"/>
</dbReference>
<evidence type="ECO:0000256" key="5">
    <source>
        <dbReference type="ARBA" id="ARBA00022729"/>
    </source>
</evidence>
<dbReference type="Gene3D" id="2.60.40.10">
    <property type="entry name" value="Immunoglobulins"/>
    <property type="match status" value="4"/>
</dbReference>
<dbReference type="InterPro" id="IPR008966">
    <property type="entry name" value="Adhesion_dom_sf"/>
</dbReference>
<dbReference type="PANTHER" id="PTHR36108:SF13">
    <property type="entry name" value="COLOSSIN-B-RELATED"/>
    <property type="match status" value="1"/>
</dbReference>
<keyword evidence="5 8" id="KW-0732">Signal</keyword>
<dbReference type="InterPro" id="IPR008456">
    <property type="entry name" value="Collagen-bd_dom"/>
</dbReference>
<evidence type="ECO:0000256" key="2">
    <source>
        <dbReference type="ARBA" id="ARBA00007257"/>
    </source>
</evidence>
<dbReference type="GO" id="GO:0007155">
    <property type="term" value="P:cell adhesion"/>
    <property type="evidence" value="ECO:0007669"/>
    <property type="project" value="InterPro"/>
</dbReference>
<evidence type="ECO:0000256" key="6">
    <source>
        <dbReference type="ARBA" id="ARBA00023088"/>
    </source>
</evidence>
<feature type="region of interest" description="Disordered" evidence="7">
    <location>
        <begin position="1460"/>
        <end position="1486"/>
    </location>
</feature>
<comment type="similarity">
    <text evidence="2">Belongs to the serine-aspartate repeat-containing protein (SDr) family.</text>
</comment>
<evidence type="ECO:0000256" key="7">
    <source>
        <dbReference type="SAM" id="MobiDB-lite"/>
    </source>
</evidence>
<comment type="caution">
    <text evidence="10">The sequence shown here is derived from an EMBL/GenBank/DDBJ whole genome shotgun (WGS) entry which is preliminary data.</text>
</comment>
<dbReference type="OrthoDB" id="2056845at2"/>
<feature type="chain" id="PRO_5004890679" evidence="8">
    <location>
        <begin position="22"/>
        <end position="1515"/>
    </location>
</feature>
<dbReference type="PANTHER" id="PTHR36108">
    <property type="entry name" value="COLOSSIN-B-RELATED"/>
    <property type="match status" value="1"/>
</dbReference>
<dbReference type="Gene3D" id="2.60.40.740">
    <property type="match status" value="5"/>
</dbReference>
<protein>
    <submittedName>
        <fullName evidence="10">Lpxtg-motif cell wall anchor domain-containing protein</fullName>
    </submittedName>
</protein>
<dbReference type="Pfam" id="PF00746">
    <property type="entry name" value="Gram_pos_anchor"/>
    <property type="match status" value="1"/>
</dbReference>
<dbReference type="InterPro" id="IPR041171">
    <property type="entry name" value="SDR_Ig"/>
</dbReference>
<feature type="compositionally biased region" description="Polar residues" evidence="7">
    <location>
        <begin position="1469"/>
        <end position="1484"/>
    </location>
</feature>
<dbReference type="Proteomes" id="UP000019248">
    <property type="component" value="Unassembled WGS sequence"/>
</dbReference>
<gene>
    <name evidence="10" type="ORF">PRIP_14218</name>
</gene>
<dbReference type="InterPro" id="IPR011252">
    <property type="entry name" value="Fibrogen-bd_dom1"/>
</dbReference>
<name>W7D5L1_9LIST</name>
<sequence length="1515" mass="164923">MKKLMSVTLLSMLLLFQFVSAIPVSANVSDKDFVQDVRVKTQQGNIVDENSPPLNVKDHVVITYDWGNNGNITQPGEISLAIPKNVVVQKDEMALVSKTGAQYGRVTVNPNKQEMKILIEKEIPSSENGSFEILAALNTEKNAKEILLTLDTGKNSKQVRVPIKAEPKLQALKTAITTNIVTSAELTDTNGKAFTEANRPTVDTAARLAYEWALPDSLNAKAGDTYTFKLPDIFTLYSKVTGTLGDYGTFVAGTDGTVTMTFNENVELDSNVTGTLQFNTRFDLSKTDKDTTQTVTFPVADKDSFDLHFIPQNAEDVTKAGTANRAFSPDGVNWTVRVNGQEDVLHNASLKDTLPAGLTLDTDSIEVYRLQVSVDGTAKLDGLADVSEYTIGSSTGQSLEIQFADGKSTAYEVRYKTKIEDATKTSFKNAAVFTNDDVKASTSATVAIKRGDHLKKRGVFDPKTERIKWTISYNFDEKSVAQKDAVLHDLFDNVHQLVADSVVVKNITLDANGKVIAGAVLPTSDYQVIPTTTTTQNGFDLQFQNDISTAYEITYETSLKDTASDLTTVKNEVETTNTPKESATVSVATQNITKQLVDSDYSTKTMSWAQQINTNQYSLDNAVIRDSFASGGLTLLPETLKLVDQDAANKPLVQGADYDITANADGFVITLLNGYASDMTHTLNLTYDTKFLFEDIKTGTAFQNDTRLEWGQTDEKRSSTDTASLEPDYYTQKNGFKLGAYDAQSKEITWTVGFNYNLLTIDKPILKDAIPSDQKLLPDTVEVHKMKLGKEPYNYSDGGIVDSSDYTLDTGGNTVLVTFKEPITEAYYVTFKTSIADEKIVPTYLNSATLYDGETPKTTVTGFVNVPNGGEYVAKSGIQEDDTLHWTVNVNAGQSTITDAKIIDTPKSNQILLADSIKLYSTKVQKNGAFTQDKALVPDVDYKLTIHTDGETGKQTFEIAFTDTITSAYILKYDTYIDAGDNEVVSNDVNLAGSNLTDESTKTSADVIVRFSEGSGSGSAERGTLTVRKVDAKTKSTLSGAEFGLYNSDGTVLLREATTNEAGDIVFASIRYGDYLVKELNAPTGYFKSDTSEGGITFKMDQKEPLLVIENDKFVGEAILTKVEKGTDNHLEGAVFNLMQGNQVIQSDLQTDANGEIHVTNLTPGDYTFVETSAPTGYKLDTTAHPFTIDEKQTEPARVAVENELILGTLIIKKQDSITKTPLSGATFDLFDSQGNIVYQGLTSDFEGTVTVTNLPLGDYQLIETSAPNDYELDATPIPITISKAITTENVYYQIIENTLITGGVTLTKVDSTDKATHLQGASFELLDSSGNIVQADLETDEKGQITISGLLPGDYNFVETSAPTGYQLDETPLPFTIEKSQQAFVEIEATNKKMETPSEIDDTQGEEPTKPDTPEPGTTEPDTTKPDQSVTPVETTMTNPAHLTIVPTTQVPLTPLQVSASGAPMTKPITSAKNKTAQKSNLPETGDTANDFLPLLGYAMLLGGILYTRKRISK</sequence>
<evidence type="ECO:0000313" key="10">
    <source>
        <dbReference type="EMBL" id="EUJ43106.1"/>
    </source>
</evidence>
<keyword evidence="4" id="KW-0964">Secreted</keyword>